<dbReference type="PANTHER" id="PTHR42951:SF4">
    <property type="entry name" value="ACYL-COENZYME A THIOESTERASE MBLAC2"/>
    <property type="match status" value="1"/>
</dbReference>
<dbReference type="Pfam" id="PF00753">
    <property type="entry name" value="Lactamase_B"/>
    <property type="match status" value="1"/>
</dbReference>
<sequence>MSRLRSHHRNIAWLVAAMFGLLAYSSGAGASTKSYNLEATLIADGVWVVVGSTDNFSKANGGNILNTGFIETSEGVVVIDTGPSRRYGEEFRALIESHTSEPIVKVLITHHHPDHAFGSQAFEPNTLYMLDESASLLEQDGEAFSDNMYRMIGDWMRGTEVTVPMNRVQPGLLSLGNRQLRLIAMQGHTGADLVVLDETSGVLFASDMVFFNRALTTPQTPGLAVWRSEIRELAQLPFSLVVPGHGAVIRDDRAFLQMIDYLTWLDDVLAGSAARGLSASEVIDTAIPERFSEVEGARYELVRTVSHLYADYEKRALNRH</sequence>
<keyword evidence="2" id="KW-0732">Signal</keyword>
<feature type="signal peptide" evidence="2">
    <location>
        <begin position="1"/>
        <end position="30"/>
    </location>
</feature>
<dbReference type="Proteomes" id="UP001267407">
    <property type="component" value="Unassembled WGS sequence"/>
</dbReference>
<dbReference type="InterPro" id="IPR036866">
    <property type="entry name" value="RibonucZ/Hydroxyglut_hydro"/>
</dbReference>
<accession>A0ABU2HH50</accession>
<dbReference type="Gene3D" id="3.60.15.10">
    <property type="entry name" value="Ribonuclease Z/Hydroxyacylglutathione hydrolase-like"/>
    <property type="match status" value="1"/>
</dbReference>
<dbReference type="SMART" id="SM00849">
    <property type="entry name" value="Lactamase_B"/>
    <property type="match status" value="1"/>
</dbReference>
<dbReference type="CDD" id="cd16282">
    <property type="entry name" value="metallo-hydrolase-like_MBL-fold"/>
    <property type="match status" value="1"/>
</dbReference>
<feature type="chain" id="PRO_5045607128" evidence="2">
    <location>
        <begin position="31"/>
        <end position="320"/>
    </location>
</feature>
<dbReference type="InterPro" id="IPR050855">
    <property type="entry name" value="NDM-1-like"/>
</dbReference>
<protein>
    <submittedName>
        <fullName evidence="4">Quinoprotein relay system zinc metallohydrolase 1</fullName>
    </submittedName>
</protein>
<comment type="similarity">
    <text evidence="1">Belongs to the metallo-beta-lactamase superfamily. Class-B beta-lactamase family.</text>
</comment>
<dbReference type="EMBL" id="JAVMBO010000013">
    <property type="protein sequence ID" value="MDS1310362.1"/>
    <property type="molecule type" value="Genomic_DNA"/>
</dbReference>
<gene>
    <name evidence="4" type="ORF">RKA07_09710</name>
</gene>
<evidence type="ECO:0000256" key="2">
    <source>
        <dbReference type="SAM" id="SignalP"/>
    </source>
</evidence>
<evidence type="ECO:0000313" key="5">
    <source>
        <dbReference type="Proteomes" id="UP001267407"/>
    </source>
</evidence>
<dbReference type="InterPro" id="IPR030811">
    <property type="entry name" value="SoxH-rel_PQQ_1"/>
</dbReference>
<feature type="domain" description="Metallo-beta-lactamase" evidence="3">
    <location>
        <begin position="64"/>
        <end position="245"/>
    </location>
</feature>
<evidence type="ECO:0000259" key="3">
    <source>
        <dbReference type="SMART" id="SM00849"/>
    </source>
</evidence>
<name>A0ABU2HH50_9GAMM</name>
<evidence type="ECO:0000256" key="1">
    <source>
        <dbReference type="ARBA" id="ARBA00005250"/>
    </source>
</evidence>
<organism evidence="4 5">
    <name type="scientific">Marinobacter xiaoshiensis</name>
    <dbReference type="NCBI Taxonomy" id="3073652"/>
    <lineage>
        <taxon>Bacteria</taxon>
        <taxon>Pseudomonadati</taxon>
        <taxon>Pseudomonadota</taxon>
        <taxon>Gammaproteobacteria</taxon>
        <taxon>Pseudomonadales</taxon>
        <taxon>Marinobacteraceae</taxon>
        <taxon>Marinobacter</taxon>
    </lineage>
</organism>
<dbReference type="PANTHER" id="PTHR42951">
    <property type="entry name" value="METALLO-BETA-LACTAMASE DOMAIN-CONTAINING"/>
    <property type="match status" value="1"/>
</dbReference>
<keyword evidence="5" id="KW-1185">Reference proteome</keyword>
<evidence type="ECO:0000313" key="4">
    <source>
        <dbReference type="EMBL" id="MDS1310362.1"/>
    </source>
</evidence>
<dbReference type="NCBIfam" id="TIGR04558">
    <property type="entry name" value="SoxH_rel_PQQ_1"/>
    <property type="match status" value="1"/>
</dbReference>
<proteinExistence type="inferred from homology"/>
<dbReference type="SUPFAM" id="SSF56281">
    <property type="entry name" value="Metallo-hydrolase/oxidoreductase"/>
    <property type="match status" value="1"/>
</dbReference>
<comment type="caution">
    <text evidence="4">The sequence shown here is derived from an EMBL/GenBank/DDBJ whole genome shotgun (WGS) entry which is preliminary data.</text>
</comment>
<dbReference type="InterPro" id="IPR001279">
    <property type="entry name" value="Metallo-B-lactamas"/>
</dbReference>
<reference evidence="4" key="1">
    <citation type="submission" date="2023-09" db="EMBL/GenBank/DDBJ databases">
        <title>Marinobacter sediminicola sp. nov. and Marinobacter maritimum sp. nov., isolated from marine sediment.</title>
        <authorList>
            <person name="An J."/>
        </authorList>
    </citation>
    <scope>NUCLEOTIDE SEQUENCE</scope>
    <source>
        <strain evidence="4">F60267</strain>
    </source>
</reference>